<evidence type="ECO:0000313" key="3">
    <source>
        <dbReference type="Proteomes" id="UP000198870"/>
    </source>
</evidence>
<gene>
    <name evidence="2" type="ORF">SAMN05216233_11690</name>
</gene>
<sequence length="185" mass="20365">MKNTWFWMVAMALVLGGCSGIRVNQDYDPSNHFGGLKSYDWASETQGMTGDPRIDNPLRDTRTRAAIEGQLKAKGLKKATDGSATFFLRYEYVLRMKIQSSGSGGSVGFGRGSHGRYGGIGLSTGTNVSDYDEESLTIDFVGSDPSVLYWRGTGAQRYAEYKDPDKAIKSLNKLVKKILDQFPPK</sequence>
<dbReference type="STRING" id="419481.SAMN05216233_11690"/>
<accession>A0A1G5HYE9</accession>
<proteinExistence type="predicted"/>
<dbReference type="Pfam" id="PF13590">
    <property type="entry name" value="DUF4136"/>
    <property type="match status" value="1"/>
</dbReference>
<dbReference type="OrthoDB" id="5420377at2"/>
<evidence type="ECO:0000313" key="2">
    <source>
        <dbReference type="EMBL" id="SCY68826.1"/>
    </source>
</evidence>
<dbReference type="EMBL" id="FMUX01000016">
    <property type="protein sequence ID" value="SCY68826.1"/>
    <property type="molecule type" value="Genomic_DNA"/>
</dbReference>
<dbReference type="InterPro" id="IPR025411">
    <property type="entry name" value="DUF4136"/>
</dbReference>
<name>A0A1G5HYE9_9BACT</name>
<reference evidence="2 3" key="1">
    <citation type="submission" date="2016-10" db="EMBL/GenBank/DDBJ databases">
        <authorList>
            <person name="de Groot N.N."/>
        </authorList>
    </citation>
    <scope>NUCLEOTIDE SEQUENCE [LARGE SCALE GENOMIC DNA]</scope>
    <source>
        <strain evidence="2 3">AA1</strain>
    </source>
</reference>
<protein>
    <recommendedName>
        <fullName evidence="1">DUF4136 domain-containing protein</fullName>
    </recommendedName>
</protein>
<keyword evidence="3" id="KW-1185">Reference proteome</keyword>
<dbReference type="AlphaFoldDB" id="A0A1G5HYE9"/>
<evidence type="ECO:0000259" key="1">
    <source>
        <dbReference type="Pfam" id="PF13590"/>
    </source>
</evidence>
<dbReference type="Proteomes" id="UP000198870">
    <property type="component" value="Unassembled WGS sequence"/>
</dbReference>
<dbReference type="Gene3D" id="3.30.160.670">
    <property type="match status" value="1"/>
</dbReference>
<organism evidence="2 3">
    <name type="scientific">Desulfoluna spongiiphila</name>
    <dbReference type="NCBI Taxonomy" id="419481"/>
    <lineage>
        <taxon>Bacteria</taxon>
        <taxon>Pseudomonadati</taxon>
        <taxon>Thermodesulfobacteriota</taxon>
        <taxon>Desulfobacteria</taxon>
        <taxon>Desulfobacterales</taxon>
        <taxon>Desulfolunaceae</taxon>
        <taxon>Desulfoluna</taxon>
    </lineage>
</organism>
<feature type="domain" description="DUF4136" evidence="1">
    <location>
        <begin position="23"/>
        <end position="184"/>
    </location>
</feature>
<dbReference type="RefSeq" id="WP_092213076.1">
    <property type="nucleotide sequence ID" value="NZ_FMUX01000016.1"/>
</dbReference>